<dbReference type="GO" id="GO:0051285">
    <property type="term" value="C:cell cortex of cell tip"/>
    <property type="evidence" value="ECO:0007669"/>
    <property type="project" value="TreeGrafter"/>
</dbReference>
<feature type="transmembrane region" description="Helical" evidence="1">
    <location>
        <begin position="147"/>
        <end position="170"/>
    </location>
</feature>
<keyword evidence="3" id="KW-1185">Reference proteome</keyword>
<dbReference type="InterPro" id="IPR052413">
    <property type="entry name" value="SUR7_domain"/>
</dbReference>
<dbReference type="AlphaFoldDB" id="A0A5J5F9I0"/>
<dbReference type="InterPro" id="IPR009571">
    <property type="entry name" value="SUR7/Rim9-like_fungi"/>
</dbReference>
<proteinExistence type="predicted"/>
<comment type="caution">
    <text evidence="2">The sequence shown here is derived from an EMBL/GenBank/DDBJ whole genome shotgun (WGS) entry which is preliminary data.</text>
</comment>
<dbReference type="GO" id="GO:0005886">
    <property type="term" value="C:plasma membrane"/>
    <property type="evidence" value="ECO:0007669"/>
    <property type="project" value="InterPro"/>
</dbReference>
<reference evidence="2 3" key="1">
    <citation type="submission" date="2019-09" db="EMBL/GenBank/DDBJ databases">
        <title>Draft genome of the ectomycorrhizal ascomycete Sphaerosporella brunnea.</title>
        <authorList>
            <consortium name="DOE Joint Genome Institute"/>
            <person name="Benucci G.M."/>
            <person name="Marozzi G."/>
            <person name="Antonielli L."/>
            <person name="Sanchez S."/>
            <person name="Marco P."/>
            <person name="Wang X."/>
            <person name="Falini L.B."/>
            <person name="Barry K."/>
            <person name="Haridas S."/>
            <person name="Lipzen A."/>
            <person name="Labutti K."/>
            <person name="Grigoriev I.V."/>
            <person name="Murat C."/>
            <person name="Martin F."/>
            <person name="Albertini E."/>
            <person name="Donnini D."/>
            <person name="Bonito G."/>
        </authorList>
    </citation>
    <scope>NUCLEOTIDE SEQUENCE [LARGE SCALE GENOMIC DNA]</scope>
    <source>
        <strain evidence="2 3">Sb_GMNB300</strain>
    </source>
</reference>
<name>A0A5J5F9I0_9PEZI</name>
<feature type="transmembrane region" description="Helical" evidence="1">
    <location>
        <begin position="7"/>
        <end position="30"/>
    </location>
</feature>
<gene>
    <name evidence="2" type="ORF">FN846DRAFT_928461</name>
</gene>
<organism evidence="2 3">
    <name type="scientific">Sphaerosporella brunnea</name>
    <dbReference type="NCBI Taxonomy" id="1250544"/>
    <lineage>
        <taxon>Eukaryota</taxon>
        <taxon>Fungi</taxon>
        <taxon>Dikarya</taxon>
        <taxon>Ascomycota</taxon>
        <taxon>Pezizomycotina</taxon>
        <taxon>Pezizomycetes</taxon>
        <taxon>Pezizales</taxon>
        <taxon>Pyronemataceae</taxon>
        <taxon>Sphaerosporella</taxon>
    </lineage>
</organism>
<evidence type="ECO:0000313" key="2">
    <source>
        <dbReference type="EMBL" id="KAA8913758.1"/>
    </source>
</evidence>
<keyword evidence="1" id="KW-0472">Membrane</keyword>
<keyword evidence="1" id="KW-0812">Transmembrane</keyword>
<dbReference type="PANTHER" id="PTHR28019">
    <property type="entry name" value="CELL MEMBRANE PROTEIN YLR413W-RELATED"/>
    <property type="match status" value="1"/>
</dbReference>
<dbReference type="GO" id="GO:0031505">
    <property type="term" value="P:fungal-type cell wall organization"/>
    <property type="evidence" value="ECO:0007669"/>
    <property type="project" value="TreeGrafter"/>
</dbReference>
<evidence type="ECO:0000313" key="3">
    <source>
        <dbReference type="Proteomes" id="UP000326924"/>
    </source>
</evidence>
<protein>
    <submittedName>
        <fullName evidence="2">SUR7/PalI family-domain-containing protein</fullName>
    </submittedName>
</protein>
<dbReference type="Pfam" id="PF06687">
    <property type="entry name" value="SUR7"/>
    <property type="match status" value="1"/>
</dbReference>
<evidence type="ECO:0000256" key="1">
    <source>
        <dbReference type="SAM" id="Phobius"/>
    </source>
</evidence>
<dbReference type="PANTHER" id="PTHR28019:SF3">
    <property type="entry name" value="INTEGRAL MEMBRANE PROTEIN (AFU_ORTHOLOGUE AFUA_6G07470)"/>
    <property type="match status" value="1"/>
</dbReference>
<dbReference type="OrthoDB" id="4480814at2759"/>
<keyword evidence="1" id="KW-1133">Transmembrane helix</keyword>
<feature type="transmembrane region" description="Helical" evidence="1">
    <location>
        <begin position="224"/>
        <end position="246"/>
    </location>
</feature>
<dbReference type="InParanoid" id="A0A5J5F9I0"/>
<accession>A0A5J5F9I0</accession>
<sequence>MGKLGRFACILTPMLCTLASLVCIVLLLIAGTSNNVLPSVYYMQLDLRHINLQSSIDVIPGGTFSHNVSTGITSGNAQDLGLKNFYTTYLWNYCSSASAGGNDQCEKSKSGYTFDVENIIQSESKKNVTFPDSVQKVQKAVNVVSKFMAACYVLAGVATVVTFIVGWFGLLSRWGSCVTTIFADIAFGFLLTASVCATALAYSLKGAFNKAFDSFGVDSTIGQHWMRTTWMATIFAAAAGVFWMMSMCCCSGRTRRVMGHDGPAGGKNKGGMGMRVERTGYERVGASPLMAQHEVPMHPYGAPPAHKPGFEPLRHGKV</sequence>
<dbReference type="EMBL" id="VXIS01000012">
    <property type="protein sequence ID" value="KAA8913758.1"/>
    <property type="molecule type" value="Genomic_DNA"/>
</dbReference>
<dbReference type="Proteomes" id="UP000326924">
    <property type="component" value="Unassembled WGS sequence"/>
</dbReference>
<feature type="transmembrane region" description="Helical" evidence="1">
    <location>
        <begin position="182"/>
        <end position="204"/>
    </location>
</feature>